<sequence>MSAEQTDAVGTGQDEQQAPMLKFVGGNPTPEEVAAVTAVVLSATAETETAAGGSAGRRAQNRRARLGLRLRPGRGAWRRTLPFR</sequence>
<dbReference type="GO" id="GO:0003989">
    <property type="term" value="F:acetyl-CoA carboxylase activity"/>
    <property type="evidence" value="ECO:0007669"/>
    <property type="project" value="InterPro"/>
</dbReference>
<protein>
    <recommendedName>
        <fullName evidence="4">Acyl-CoA carboxylase epsilon subunit</fullName>
    </recommendedName>
</protein>
<dbReference type="AlphaFoldDB" id="M2XU29"/>
<name>M2XU29_9MICC</name>
<dbReference type="GO" id="GO:0004658">
    <property type="term" value="F:propionyl-CoA carboxylase activity"/>
    <property type="evidence" value="ECO:0007669"/>
    <property type="project" value="InterPro"/>
</dbReference>
<evidence type="ECO:0000313" key="3">
    <source>
        <dbReference type="Proteomes" id="UP000009877"/>
    </source>
</evidence>
<proteinExistence type="predicted"/>
<evidence type="ECO:0000313" key="2">
    <source>
        <dbReference type="EMBL" id="EME36308.1"/>
    </source>
</evidence>
<dbReference type="Proteomes" id="UP000009877">
    <property type="component" value="Unassembled WGS sequence"/>
</dbReference>
<evidence type="ECO:0000256" key="1">
    <source>
        <dbReference type="SAM" id="MobiDB-lite"/>
    </source>
</evidence>
<dbReference type="InterPro" id="IPR032716">
    <property type="entry name" value="ACC_epsilon"/>
</dbReference>
<feature type="region of interest" description="Disordered" evidence="1">
    <location>
        <begin position="1"/>
        <end position="26"/>
    </location>
</feature>
<dbReference type="STRING" id="71999.KPaMU14_08935"/>
<dbReference type="RefSeq" id="WP_006215022.1">
    <property type="nucleotide sequence ID" value="NZ_ANHZ02000016.1"/>
</dbReference>
<dbReference type="Pfam" id="PF13822">
    <property type="entry name" value="ACC_epsilon"/>
    <property type="match status" value="1"/>
</dbReference>
<dbReference type="EMBL" id="ANHZ02000016">
    <property type="protein sequence ID" value="EME36308.1"/>
    <property type="molecule type" value="Genomic_DNA"/>
</dbReference>
<reference evidence="2 3" key="1">
    <citation type="journal article" date="2014" name="Genome Announc.">
        <title>Draft Genome Sequence of Kocuria palustris PEL.</title>
        <authorList>
            <person name="Sharma G."/>
            <person name="Khatri I."/>
            <person name="Subramanian S."/>
        </authorList>
    </citation>
    <scope>NUCLEOTIDE SEQUENCE [LARGE SCALE GENOMIC DNA]</scope>
    <source>
        <strain evidence="2 3">PEL</strain>
    </source>
</reference>
<keyword evidence="3" id="KW-1185">Reference proteome</keyword>
<evidence type="ECO:0008006" key="4">
    <source>
        <dbReference type="Google" id="ProtNLM"/>
    </source>
</evidence>
<comment type="caution">
    <text evidence="2">The sequence shown here is derived from an EMBL/GenBank/DDBJ whole genome shotgun (WGS) entry which is preliminary data.</text>
</comment>
<organism evidence="2 3">
    <name type="scientific">Kocuria palustris PEL</name>
    <dbReference type="NCBI Taxonomy" id="1236550"/>
    <lineage>
        <taxon>Bacteria</taxon>
        <taxon>Bacillati</taxon>
        <taxon>Actinomycetota</taxon>
        <taxon>Actinomycetes</taxon>
        <taxon>Micrococcales</taxon>
        <taxon>Micrococcaceae</taxon>
        <taxon>Kocuria</taxon>
    </lineage>
</organism>
<accession>M2XU29</accession>
<gene>
    <name evidence="2" type="ORF">C884_00599</name>
</gene>